<reference evidence="1 2" key="1">
    <citation type="submission" date="2017-12" db="EMBL/GenBank/DDBJ databases">
        <title>High-resolution comparative analysis of great ape genomes.</title>
        <authorList>
            <person name="Pollen A."/>
            <person name="Hastie A."/>
            <person name="Hormozdiari F."/>
            <person name="Dougherty M."/>
            <person name="Liu R."/>
            <person name="Chaisson M."/>
            <person name="Hoppe E."/>
            <person name="Hill C."/>
            <person name="Pang A."/>
            <person name="Hillier L."/>
            <person name="Baker C."/>
            <person name="Armstrong J."/>
            <person name="Shendure J."/>
            <person name="Paten B."/>
            <person name="Wilson R."/>
            <person name="Chao H."/>
            <person name="Schneider V."/>
            <person name="Ventura M."/>
            <person name="Kronenberg Z."/>
            <person name="Murali S."/>
            <person name="Gordon D."/>
            <person name="Cantsilieris S."/>
            <person name="Munson K."/>
            <person name="Nelson B."/>
            <person name="Raja A."/>
            <person name="Underwood J."/>
            <person name="Diekhans M."/>
            <person name="Fiddes I."/>
            <person name="Haussler D."/>
            <person name="Eichler E."/>
        </authorList>
    </citation>
    <scope>NUCLEOTIDE SEQUENCE [LARGE SCALE GENOMIC DNA]</scope>
    <source>
        <strain evidence="1">Yerkes chimp pedigree #C0471</strain>
    </source>
</reference>
<proteinExistence type="predicted"/>
<comment type="caution">
    <text evidence="1">The sequence shown here is derived from an EMBL/GenBank/DDBJ whole genome shotgun (WGS) entry which is preliminary data.</text>
</comment>
<evidence type="ECO:0000313" key="1">
    <source>
        <dbReference type="EMBL" id="PNI43840.1"/>
    </source>
</evidence>
<protein>
    <submittedName>
        <fullName evidence="1">TBRG4 isoform 2</fullName>
    </submittedName>
</protein>
<evidence type="ECO:0000313" key="2">
    <source>
        <dbReference type="Proteomes" id="UP000236370"/>
    </source>
</evidence>
<name>A0A2J8L9A5_PANTR</name>
<organism evidence="1 2">
    <name type="scientific">Pan troglodytes</name>
    <name type="common">Chimpanzee</name>
    <dbReference type="NCBI Taxonomy" id="9598"/>
    <lineage>
        <taxon>Eukaryota</taxon>
        <taxon>Metazoa</taxon>
        <taxon>Chordata</taxon>
        <taxon>Craniata</taxon>
        <taxon>Vertebrata</taxon>
        <taxon>Euteleostomi</taxon>
        <taxon>Mammalia</taxon>
        <taxon>Eutheria</taxon>
        <taxon>Euarchontoglires</taxon>
        <taxon>Primates</taxon>
        <taxon>Haplorrhini</taxon>
        <taxon>Catarrhini</taxon>
        <taxon>Hominidae</taxon>
        <taxon>Pan</taxon>
    </lineage>
</organism>
<feature type="non-terminal residue" evidence="1">
    <location>
        <position position="128"/>
    </location>
</feature>
<dbReference type="Proteomes" id="UP000236370">
    <property type="component" value="Unassembled WGS sequence"/>
</dbReference>
<accession>A0A2J8L9A5</accession>
<dbReference type="AlphaFoldDB" id="A0A2J8L9A5"/>
<gene>
    <name evidence="1" type="ORF">CK820_G0031468</name>
</gene>
<dbReference type="EMBL" id="NBAG03000300">
    <property type="protein sequence ID" value="PNI43840.1"/>
    <property type="molecule type" value="Genomic_DNA"/>
</dbReference>
<sequence length="128" mass="14126">MAAHLVKRCTCLLREAARQAPAMAPVGRLRLAWVAHKTLTSSATSPISHLPGSLMEPVEKERASTPYVEKQVDHLIKKATRPEELLELLGGSHDLDSNQAAMVLIRLSHLLSEKPEDKGLLIQDAHFH</sequence>